<reference evidence="2 3" key="1">
    <citation type="journal article" date="2019" name="Commun. Biol.">
        <title>The bagworm genome reveals a unique fibroin gene that provides high tensile strength.</title>
        <authorList>
            <person name="Kono N."/>
            <person name="Nakamura H."/>
            <person name="Ohtoshi R."/>
            <person name="Tomita M."/>
            <person name="Numata K."/>
            <person name="Arakawa K."/>
        </authorList>
    </citation>
    <scope>NUCLEOTIDE SEQUENCE [LARGE SCALE GENOMIC DNA]</scope>
</reference>
<gene>
    <name evidence="2" type="ORF">EVAR_9298_1</name>
</gene>
<name>A0A4C1TNK5_EUMVA</name>
<evidence type="ECO:0000313" key="3">
    <source>
        <dbReference type="Proteomes" id="UP000299102"/>
    </source>
</evidence>
<evidence type="ECO:0000256" key="1">
    <source>
        <dbReference type="SAM" id="MobiDB-lite"/>
    </source>
</evidence>
<organism evidence="2 3">
    <name type="scientific">Eumeta variegata</name>
    <name type="common">Bagworm moth</name>
    <name type="synonym">Eumeta japonica</name>
    <dbReference type="NCBI Taxonomy" id="151549"/>
    <lineage>
        <taxon>Eukaryota</taxon>
        <taxon>Metazoa</taxon>
        <taxon>Ecdysozoa</taxon>
        <taxon>Arthropoda</taxon>
        <taxon>Hexapoda</taxon>
        <taxon>Insecta</taxon>
        <taxon>Pterygota</taxon>
        <taxon>Neoptera</taxon>
        <taxon>Endopterygota</taxon>
        <taxon>Lepidoptera</taxon>
        <taxon>Glossata</taxon>
        <taxon>Ditrysia</taxon>
        <taxon>Tineoidea</taxon>
        <taxon>Psychidae</taxon>
        <taxon>Oiketicinae</taxon>
        <taxon>Eumeta</taxon>
    </lineage>
</organism>
<feature type="region of interest" description="Disordered" evidence="1">
    <location>
        <begin position="61"/>
        <end position="81"/>
    </location>
</feature>
<accession>A0A4C1TNK5</accession>
<sequence length="99" mass="11228">MEPQSKSEAKADSGLNRNDPMYLFVCLFVRLSSEELNGSLCNFHWKIEELTRIRLTSPESPARVRVHPSSGVTANTKRSAVKRMAQPRKSCRVVFDIYG</sequence>
<comment type="caution">
    <text evidence="2">The sequence shown here is derived from an EMBL/GenBank/DDBJ whole genome shotgun (WGS) entry which is preliminary data.</text>
</comment>
<protein>
    <submittedName>
        <fullName evidence="2">Uncharacterized protein</fullName>
    </submittedName>
</protein>
<dbReference type="AlphaFoldDB" id="A0A4C1TNK5"/>
<keyword evidence="3" id="KW-1185">Reference proteome</keyword>
<evidence type="ECO:0000313" key="2">
    <source>
        <dbReference type="EMBL" id="GBP15520.1"/>
    </source>
</evidence>
<dbReference type="EMBL" id="BGZK01000072">
    <property type="protein sequence ID" value="GBP15520.1"/>
    <property type="molecule type" value="Genomic_DNA"/>
</dbReference>
<dbReference type="Proteomes" id="UP000299102">
    <property type="component" value="Unassembled WGS sequence"/>
</dbReference>
<proteinExistence type="predicted"/>